<evidence type="ECO:0000313" key="7">
    <source>
        <dbReference type="Proteomes" id="UP000094067"/>
    </source>
</evidence>
<dbReference type="InterPro" id="IPR006059">
    <property type="entry name" value="SBP"/>
</dbReference>
<accession>A0A1E3AJ51</accession>
<comment type="similarity">
    <text evidence="1">Belongs to the bacterial solute-binding protein 1 family.</text>
</comment>
<evidence type="ECO:0000256" key="3">
    <source>
        <dbReference type="ARBA" id="ARBA00022729"/>
    </source>
</evidence>
<dbReference type="GO" id="GO:0042956">
    <property type="term" value="P:maltodextrin transmembrane transport"/>
    <property type="evidence" value="ECO:0007669"/>
    <property type="project" value="TreeGrafter"/>
</dbReference>
<dbReference type="GO" id="GO:1901982">
    <property type="term" value="F:maltose binding"/>
    <property type="evidence" value="ECO:0007669"/>
    <property type="project" value="TreeGrafter"/>
</dbReference>
<gene>
    <name evidence="6" type="primary">yesO_1</name>
    <name evidence="6" type="ORF">BEI61_00311</name>
</gene>
<keyword evidence="2" id="KW-0813">Transport</keyword>
<evidence type="ECO:0000256" key="4">
    <source>
        <dbReference type="SAM" id="MobiDB-lite"/>
    </source>
</evidence>
<dbReference type="PANTHER" id="PTHR30061:SF50">
    <property type="entry name" value="MALTOSE_MALTODEXTRIN-BINDING PERIPLASMIC PROTEIN"/>
    <property type="match status" value="1"/>
</dbReference>
<comment type="caution">
    <text evidence="6">The sequence shown here is derived from an EMBL/GenBank/DDBJ whole genome shotgun (WGS) entry which is preliminary data.</text>
</comment>
<evidence type="ECO:0000313" key="6">
    <source>
        <dbReference type="EMBL" id="ODM08682.1"/>
    </source>
</evidence>
<evidence type="ECO:0000256" key="2">
    <source>
        <dbReference type="ARBA" id="ARBA00022448"/>
    </source>
</evidence>
<dbReference type="SUPFAM" id="SSF53850">
    <property type="entry name" value="Periplasmic binding protein-like II"/>
    <property type="match status" value="1"/>
</dbReference>
<reference evidence="6 7" key="1">
    <citation type="submission" date="2016-07" db="EMBL/GenBank/DDBJ databases">
        <title>Characterization of isolates of Eisenbergiella tayi derived from blood cultures, using whole genome sequencing.</title>
        <authorList>
            <person name="Burdz T."/>
            <person name="Wiebe D."/>
            <person name="Huynh C."/>
            <person name="Bernard K."/>
        </authorList>
    </citation>
    <scope>NUCLEOTIDE SEQUENCE [LARGE SCALE GENOMIC DNA]</scope>
    <source>
        <strain evidence="6 7">NML 110608</strain>
    </source>
</reference>
<dbReference type="CDD" id="cd13585">
    <property type="entry name" value="PBP2_TMBP_like"/>
    <property type="match status" value="1"/>
</dbReference>
<proteinExistence type="inferred from homology"/>
<evidence type="ECO:0000256" key="5">
    <source>
        <dbReference type="SAM" id="SignalP"/>
    </source>
</evidence>
<dbReference type="GO" id="GO:0015768">
    <property type="term" value="P:maltose transport"/>
    <property type="evidence" value="ECO:0007669"/>
    <property type="project" value="TreeGrafter"/>
</dbReference>
<keyword evidence="3 5" id="KW-0732">Signal</keyword>
<dbReference type="Gene3D" id="3.40.190.10">
    <property type="entry name" value="Periplasmic binding protein-like II"/>
    <property type="match status" value="1"/>
</dbReference>
<dbReference type="PROSITE" id="PS51257">
    <property type="entry name" value="PROKAR_LIPOPROTEIN"/>
    <property type="match status" value="1"/>
</dbReference>
<sequence length="443" mass="48068">MRKKIMAILLTLTMAGILFAGCGGSKNEVQEDASSEVGQESAITAESEVKESPAAGGNKEAVTLTMWVWDDAQVPATQAMVDEFHEMHPNINIEITSIAGVQDYNTKMQTVIGTKDAPSVFWINFNLAKEYIPMGFVQDLTEYINKDSEFDITKLNAGITDAYTVDGKIYGIAKDTDGFAVFYNKSLFDAAGVKYPENEWTVEEFAQTAKELTGDGVVGWSNTTSDRAYYNFMYSYGGSPYTEDGSAANVNSKGSVEAMQVLLDLMNNGYAYTRAEMDEMSPSVAFESNLAAMTIDGSWMVSEYSTALGDNLGIVEVPGGPNGKASTGHGIAYATTTSNPHMEETWLFLSYLGSDAAQEKQVEVVIPAANDCASTWEAVYPNLNLTAFVKALGYNKPYLSDKNATASRSVFQEYLANMQSGMYTDAQEAMDAAQEAMNAAINQ</sequence>
<protein>
    <submittedName>
        <fullName evidence="6">Putative ABC transporter substrate-binding protein YesO</fullName>
    </submittedName>
</protein>
<feature type="chain" id="PRO_5038972773" evidence="5">
    <location>
        <begin position="21"/>
        <end position="443"/>
    </location>
</feature>
<dbReference type="PATRIC" id="fig|1432052.4.peg.344"/>
<feature type="region of interest" description="Disordered" evidence="4">
    <location>
        <begin position="30"/>
        <end position="57"/>
    </location>
</feature>
<organism evidence="6 7">
    <name type="scientific">Eisenbergiella tayi</name>
    <dbReference type="NCBI Taxonomy" id="1432052"/>
    <lineage>
        <taxon>Bacteria</taxon>
        <taxon>Bacillati</taxon>
        <taxon>Bacillota</taxon>
        <taxon>Clostridia</taxon>
        <taxon>Lachnospirales</taxon>
        <taxon>Lachnospiraceae</taxon>
        <taxon>Eisenbergiella</taxon>
    </lineage>
</organism>
<evidence type="ECO:0000256" key="1">
    <source>
        <dbReference type="ARBA" id="ARBA00008520"/>
    </source>
</evidence>
<dbReference type="Pfam" id="PF01547">
    <property type="entry name" value="SBP_bac_1"/>
    <property type="match status" value="1"/>
</dbReference>
<dbReference type="PANTHER" id="PTHR30061">
    <property type="entry name" value="MALTOSE-BINDING PERIPLASMIC PROTEIN"/>
    <property type="match status" value="1"/>
</dbReference>
<feature type="signal peptide" evidence="5">
    <location>
        <begin position="1"/>
        <end position="20"/>
    </location>
</feature>
<dbReference type="GO" id="GO:0055052">
    <property type="term" value="C:ATP-binding cassette (ABC) transporter complex, substrate-binding subunit-containing"/>
    <property type="evidence" value="ECO:0007669"/>
    <property type="project" value="TreeGrafter"/>
</dbReference>
<dbReference type="AlphaFoldDB" id="A0A1E3AJ51"/>
<dbReference type="RefSeq" id="WP_069151010.1">
    <property type="nucleotide sequence ID" value="NZ_MCGH01000001.1"/>
</dbReference>
<name>A0A1E3AJ51_9FIRM</name>
<dbReference type="Proteomes" id="UP000094067">
    <property type="component" value="Unassembled WGS sequence"/>
</dbReference>
<dbReference type="EMBL" id="MCGH01000001">
    <property type="protein sequence ID" value="ODM08682.1"/>
    <property type="molecule type" value="Genomic_DNA"/>
</dbReference>